<keyword evidence="3 4" id="KW-0472">Membrane</keyword>
<feature type="transmembrane region" description="Helical" evidence="4">
    <location>
        <begin position="363"/>
        <end position="383"/>
    </location>
</feature>
<keyword evidence="2 4" id="KW-1133">Transmembrane helix</keyword>
<evidence type="ECO:0000313" key="6">
    <source>
        <dbReference type="EMBL" id="GJD42948.1"/>
    </source>
</evidence>
<feature type="transmembrane region" description="Helical" evidence="4">
    <location>
        <begin position="102"/>
        <end position="132"/>
    </location>
</feature>
<reference evidence="6 7" key="1">
    <citation type="journal article" date="2021" name="Front. Microbiol.">
        <title>Comprehensive Comparative Genomics and Phenotyping of Methylobacterium Species.</title>
        <authorList>
            <person name="Alessa O."/>
            <person name="Ogura Y."/>
            <person name="Fujitani Y."/>
            <person name="Takami H."/>
            <person name="Hayashi T."/>
            <person name="Sahin N."/>
            <person name="Tani A."/>
        </authorList>
    </citation>
    <scope>NUCLEOTIDE SEQUENCE [LARGE SCALE GENOMIC DNA]</scope>
    <source>
        <strain evidence="6 7">DSM 23679</strain>
    </source>
</reference>
<comment type="caution">
    <text evidence="6">The sequence shown here is derived from an EMBL/GenBank/DDBJ whole genome shotgun (WGS) entry which is preliminary data.</text>
</comment>
<keyword evidence="1 4" id="KW-0812">Transmembrane</keyword>
<name>A0ABQ4QCJ5_9HYPH</name>
<gene>
    <name evidence="6" type="ORF">AFCDBAGC_0790</name>
</gene>
<feature type="transmembrane region" description="Helical" evidence="4">
    <location>
        <begin position="190"/>
        <end position="210"/>
    </location>
</feature>
<accession>A0ABQ4QCJ5</accession>
<feature type="transmembrane region" description="Helical" evidence="4">
    <location>
        <begin position="270"/>
        <end position="294"/>
    </location>
</feature>
<feature type="transmembrane region" description="Helical" evidence="4">
    <location>
        <begin position="306"/>
        <end position="324"/>
    </location>
</feature>
<evidence type="ECO:0000256" key="3">
    <source>
        <dbReference type="ARBA" id="ARBA00023136"/>
    </source>
</evidence>
<dbReference type="InterPro" id="IPR020846">
    <property type="entry name" value="MFS_dom"/>
</dbReference>
<dbReference type="Proteomes" id="UP001055117">
    <property type="component" value="Unassembled WGS sequence"/>
</dbReference>
<dbReference type="InterPro" id="IPR011701">
    <property type="entry name" value="MFS"/>
</dbReference>
<dbReference type="Gene3D" id="1.20.1250.20">
    <property type="entry name" value="MFS general substrate transporter like domains"/>
    <property type="match status" value="1"/>
</dbReference>
<evidence type="ECO:0000259" key="5">
    <source>
        <dbReference type="PROSITE" id="PS50850"/>
    </source>
</evidence>
<feature type="transmembrane region" description="Helical" evidence="4">
    <location>
        <begin position="395"/>
        <end position="414"/>
    </location>
</feature>
<evidence type="ECO:0000313" key="7">
    <source>
        <dbReference type="Proteomes" id="UP001055117"/>
    </source>
</evidence>
<dbReference type="PANTHER" id="PTHR43129">
    <property type="entry name" value="FOSMIDOMYCIN RESISTANCE PROTEIN"/>
    <property type="match status" value="1"/>
</dbReference>
<protein>
    <recommendedName>
        <fullName evidence="5">Major facilitator superfamily (MFS) profile domain-containing protein</fullName>
    </recommendedName>
</protein>
<proteinExistence type="predicted"/>
<dbReference type="EMBL" id="BPQG01000007">
    <property type="protein sequence ID" value="GJD42948.1"/>
    <property type="molecule type" value="Genomic_DNA"/>
</dbReference>
<organism evidence="6 7">
    <name type="scientific">Methylobacterium cerastii</name>
    <dbReference type="NCBI Taxonomy" id="932741"/>
    <lineage>
        <taxon>Bacteria</taxon>
        <taxon>Pseudomonadati</taxon>
        <taxon>Pseudomonadota</taxon>
        <taxon>Alphaproteobacteria</taxon>
        <taxon>Hyphomicrobiales</taxon>
        <taxon>Methylobacteriaceae</taxon>
        <taxon>Methylobacterium</taxon>
    </lineage>
</organism>
<dbReference type="Pfam" id="PF07690">
    <property type="entry name" value="MFS_1"/>
    <property type="match status" value="1"/>
</dbReference>
<dbReference type="PROSITE" id="PS50850">
    <property type="entry name" value="MFS"/>
    <property type="match status" value="1"/>
</dbReference>
<keyword evidence="7" id="KW-1185">Reference proteome</keyword>
<feature type="transmembrane region" description="Helical" evidence="4">
    <location>
        <begin position="330"/>
        <end position="351"/>
    </location>
</feature>
<feature type="transmembrane region" description="Helical" evidence="4">
    <location>
        <begin position="67"/>
        <end position="90"/>
    </location>
</feature>
<feature type="transmembrane region" description="Helical" evidence="4">
    <location>
        <begin position="241"/>
        <end position="264"/>
    </location>
</feature>
<evidence type="ECO:0000256" key="2">
    <source>
        <dbReference type="ARBA" id="ARBA00022989"/>
    </source>
</evidence>
<dbReference type="PANTHER" id="PTHR43129:SF1">
    <property type="entry name" value="FOSMIDOMYCIN RESISTANCE PROTEIN"/>
    <property type="match status" value="1"/>
</dbReference>
<dbReference type="InterPro" id="IPR036259">
    <property type="entry name" value="MFS_trans_sf"/>
</dbReference>
<sequence>MNADSRTSPAESLAPPSLADSSLAAPPAGGAEAGRALAVVGVNHALHDRYADLIYVLLPVWQAEFGLGYVALALLRSLYVGALAGLQMPAAALARRLGLRTVLVLGTFVGAAGYALAGASGCLVVLCLALALSGAGSSTQHPLASAVIARAYGEAARGPLGTYNVAGDLGKAALPPLVGFVLAYAGWRPVLWLVAGLGAMVGLGVAVLLPREPAAREAARGAAQATARVDSSRSAQKKSGFGLLVAIGMLDNAARPAFLVYLPFLLQAKGAALATVGVGFALVAVGGALGKAAFGRLGARFGVTRSVILTEVGTAAAILAVVALPLAPAIAVLPLLGLLLNGTSSVLYGTVPELAPGGRVERAFAIFYTCTLGGSALATPLLYGPLGDALGPGRATMAAAVTALAVVPLMLALAPRLAPREGGPG</sequence>
<dbReference type="SUPFAM" id="SSF103473">
    <property type="entry name" value="MFS general substrate transporter"/>
    <property type="match status" value="1"/>
</dbReference>
<evidence type="ECO:0000256" key="4">
    <source>
        <dbReference type="SAM" id="Phobius"/>
    </source>
</evidence>
<feature type="domain" description="Major facilitator superfamily (MFS) profile" evidence="5">
    <location>
        <begin position="36"/>
        <end position="418"/>
    </location>
</feature>
<evidence type="ECO:0000256" key="1">
    <source>
        <dbReference type="ARBA" id="ARBA00022692"/>
    </source>
</evidence>